<accession>A0ABQ8TYH2</accession>
<proteinExistence type="predicted"/>
<gene>
    <name evidence="2" type="ORF">ANN_01986</name>
</gene>
<sequence length="209" mass="24586">MPRYLKVIVSHLNSLGGAVLKVVFSNARHLTIESFDLLHSNIFQREEARLNDLRERYEVFLEEEKQRRERNERILQTLDRIESRAAILTAKSERLRLLRVNEISSFRSSYGRIDASSSARNQRALYKSPSGWMYSHHALKRIVPVFYRVVCVLHAFQVTITTMNNGYSVHYRALDIMTLDIRVKWTLYCYGHFDSGRFNMDIFNVDIIP</sequence>
<dbReference type="Proteomes" id="UP001148838">
    <property type="component" value="Unassembled WGS sequence"/>
</dbReference>
<dbReference type="EMBL" id="JAJSOF020000003">
    <property type="protein sequence ID" value="KAJ4450559.1"/>
    <property type="molecule type" value="Genomic_DNA"/>
</dbReference>
<evidence type="ECO:0000313" key="3">
    <source>
        <dbReference type="Proteomes" id="UP001148838"/>
    </source>
</evidence>
<protein>
    <submittedName>
        <fullName evidence="2">Uncharacterized protein</fullName>
    </submittedName>
</protein>
<evidence type="ECO:0000256" key="1">
    <source>
        <dbReference type="SAM" id="Coils"/>
    </source>
</evidence>
<feature type="coiled-coil region" evidence="1">
    <location>
        <begin position="43"/>
        <end position="81"/>
    </location>
</feature>
<comment type="caution">
    <text evidence="2">The sequence shown here is derived from an EMBL/GenBank/DDBJ whole genome shotgun (WGS) entry which is preliminary data.</text>
</comment>
<organism evidence="2 3">
    <name type="scientific">Periplaneta americana</name>
    <name type="common">American cockroach</name>
    <name type="synonym">Blatta americana</name>
    <dbReference type="NCBI Taxonomy" id="6978"/>
    <lineage>
        <taxon>Eukaryota</taxon>
        <taxon>Metazoa</taxon>
        <taxon>Ecdysozoa</taxon>
        <taxon>Arthropoda</taxon>
        <taxon>Hexapoda</taxon>
        <taxon>Insecta</taxon>
        <taxon>Pterygota</taxon>
        <taxon>Neoptera</taxon>
        <taxon>Polyneoptera</taxon>
        <taxon>Dictyoptera</taxon>
        <taxon>Blattodea</taxon>
        <taxon>Blattoidea</taxon>
        <taxon>Blattidae</taxon>
        <taxon>Blattinae</taxon>
        <taxon>Periplaneta</taxon>
    </lineage>
</organism>
<evidence type="ECO:0000313" key="2">
    <source>
        <dbReference type="EMBL" id="KAJ4450559.1"/>
    </source>
</evidence>
<keyword evidence="1" id="KW-0175">Coiled coil</keyword>
<reference evidence="2 3" key="1">
    <citation type="journal article" date="2022" name="Allergy">
        <title>Genome assembly and annotation of Periplaneta americana reveal a comprehensive cockroach allergen profile.</title>
        <authorList>
            <person name="Wang L."/>
            <person name="Xiong Q."/>
            <person name="Saelim N."/>
            <person name="Wang L."/>
            <person name="Nong W."/>
            <person name="Wan A.T."/>
            <person name="Shi M."/>
            <person name="Liu X."/>
            <person name="Cao Q."/>
            <person name="Hui J.H.L."/>
            <person name="Sookrung N."/>
            <person name="Leung T.F."/>
            <person name="Tungtrongchitr A."/>
            <person name="Tsui S.K.W."/>
        </authorList>
    </citation>
    <scope>NUCLEOTIDE SEQUENCE [LARGE SCALE GENOMIC DNA]</scope>
    <source>
        <strain evidence="2">PWHHKU_190912</strain>
    </source>
</reference>
<keyword evidence="3" id="KW-1185">Reference proteome</keyword>
<name>A0ABQ8TYH2_PERAM</name>